<dbReference type="RefSeq" id="WP_244407673.1">
    <property type="nucleotide sequence ID" value="NZ_AP025637.1"/>
</dbReference>
<reference evidence="2 3" key="1">
    <citation type="journal article" date="2016" name="Microbes Environ.">
        <title>Phylogenetically diverse aerobic anoxygenic phototrophic bacteria isolated from epilithic biofilms in Tama river, Japan.</title>
        <authorList>
            <person name="Hirose S."/>
            <person name="Matsuura K."/>
            <person name="Haruta S."/>
        </authorList>
    </citation>
    <scope>NUCLEOTIDE SEQUENCE [LARGE SCALE GENOMIC DNA]</scope>
    <source>
        <strain evidence="2 3">S08</strain>
    </source>
</reference>
<accession>A0ABN6P6S3</accession>
<feature type="chain" id="PRO_5046377092" description="CHRD domain-containing protein" evidence="1">
    <location>
        <begin position="25"/>
        <end position="161"/>
    </location>
</feature>
<evidence type="ECO:0008006" key="4">
    <source>
        <dbReference type="Google" id="ProtNLM"/>
    </source>
</evidence>
<feature type="signal peptide" evidence="1">
    <location>
        <begin position="1"/>
        <end position="24"/>
    </location>
</feature>
<sequence length="161" mass="16351">MRHLLHHGRTAVLSALALVVAGCAADLPQGPPPADAVPPPSLFALSPGTPVDGTARITLTRGRGTATGVLDTNGQRFRFTVTGLATQGAMPARMTVTAQVYGLQRTNDFAGTYRDVGNAASDLDAALRLGNDNLVLMVVRGSGQGIGLGVAQGGAVVALQP</sequence>
<dbReference type="PROSITE" id="PS51257">
    <property type="entry name" value="PROKAR_LIPOPROTEIN"/>
    <property type="match status" value="1"/>
</dbReference>
<evidence type="ECO:0000313" key="2">
    <source>
        <dbReference type="EMBL" id="BDG73443.1"/>
    </source>
</evidence>
<name>A0ABN6P6S3_9PROT</name>
<gene>
    <name evidence="2" type="ORF">Rmf_33720</name>
</gene>
<protein>
    <recommendedName>
        <fullName evidence="4">CHRD domain-containing protein</fullName>
    </recommendedName>
</protein>
<evidence type="ECO:0000313" key="3">
    <source>
        <dbReference type="Proteomes" id="UP000831327"/>
    </source>
</evidence>
<organism evidence="2 3">
    <name type="scientific">Roseomonas fluvialis</name>
    <dbReference type="NCBI Taxonomy" id="1750527"/>
    <lineage>
        <taxon>Bacteria</taxon>
        <taxon>Pseudomonadati</taxon>
        <taxon>Pseudomonadota</taxon>
        <taxon>Alphaproteobacteria</taxon>
        <taxon>Acetobacterales</taxon>
        <taxon>Roseomonadaceae</taxon>
        <taxon>Roseomonas</taxon>
    </lineage>
</organism>
<dbReference type="EMBL" id="AP025637">
    <property type="protein sequence ID" value="BDG73443.1"/>
    <property type="molecule type" value="Genomic_DNA"/>
</dbReference>
<keyword evidence="3" id="KW-1185">Reference proteome</keyword>
<dbReference type="Proteomes" id="UP000831327">
    <property type="component" value="Chromosome"/>
</dbReference>
<evidence type="ECO:0000256" key="1">
    <source>
        <dbReference type="SAM" id="SignalP"/>
    </source>
</evidence>
<keyword evidence="1" id="KW-0732">Signal</keyword>
<proteinExistence type="predicted"/>